<feature type="domain" description="Phospholipase A2-like central" evidence="9">
    <location>
        <begin position="30"/>
        <end position="152"/>
    </location>
</feature>
<dbReference type="Proteomes" id="UP001608902">
    <property type="component" value="Unassembled WGS sequence"/>
</dbReference>
<evidence type="ECO:0000256" key="1">
    <source>
        <dbReference type="ARBA" id="ARBA00004613"/>
    </source>
</evidence>
<feature type="active site" evidence="4">
    <location>
        <position position="75"/>
    </location>
</feature>
<name>A0ABD6EL74_9BILA</name>
<dbReference type="AlphaFoldDB" id="A0ABD6EL74"/>
<comment type="similarity">
    <text evidence="7">Belongs to the phospholipase A2 family.</text>
</comment>
<protein>
    <recommendedName>
        <fullName evidence="8">Phospholipase A2</fullName>
        <ecNumber evidence="8">3.1.1.4</ecNumber>
    </recommendedName>
</protein>
<comment type="cofactor">
    <cofactor evidence="5">
        <name>Ca(2+)</name>
        <dbReference type="ChEBI" id="CHEBI:29108"/>
    </cofactor>
    <text evidence="5">Binds 1 Ca(2+) ion per subunit.</text>
</comment>
<feature type="binding site" evidence="5">
    <location>
        <position position="55"/>
    </location>
    <ligand>
        <name>Ca(2+)</name>
        <dbReference type="ChEBI" id="CHEBI:29108"/>
    </ligand>
</feature>
<keyword evidence="3 6" id="KW-1015">Disulfide bond</keyword>
<comment type="subcellular location">
    <subcellularLocation>
        <location evidence="1 8">Secreted</location>
    </subcellularLocation>
</comment>
<dbReference type="PRINTS" id="PR00389">
    <property type="entry name" value="PHPHLIPASEA2"/>
</dbReference>
<reference evidence="10 11" key="1">
    <citation type="submission" date="2024-08" db="EMBL/GenBank/DDBJ databases">
        <title>Gnathostoma spinigerum genome.</title>
        <authorList>
            <person name="Gonzalez-Bertolin B."/>
            <person name="Monzon S."/>
            <person name="Zaballos A."/>
            <person name="Jimenez P."/>
            <person name="Dekumyoy P."/>
            <person name="Varona S."/>
            <person name="Cuesta I."/>
            <person name="Sumanam S."/>
            <person name="Adisakwattana P."/>
            <person name="Gasser R.B."/>
            <person name="Hernandez-Gonzalez A."/>
            <person name="Young N.D."/>
            <person name="Perteguer M.J."/>
        </authorList>
    </citation>
    <scope>NUCLEOTIDE SEQUENCE [LARGE SCALE GENOMIC DNA]</scope>
    <source>
        <strain evidence="10">AL3</strain>
        <tissue evidence="10">Liver</tissue>
    </source>
</reference>
<feature type="signal peptide" evidence="8">
    <location>
        <begin position="1"/>
        <end position="21"/>
    </location>
</feature>
<evidence type="ECO:0000256" key="6">
    <source>
        <dbReference type="PIRSR" id="PIRSR601211-3"/>
    </source>
</evidence>
<sequence>MQMHFVLIISVLFSLIHQASTSKVHVRHKSLINLYTMTKCHLQICPLYYNGYGCYCGFGGSGTPVDDIDRCCMEHDNCYSNATTIGGCTCAIQEYLTNYHYQCINHEAYCLKEMNDSCQEWLCECDRTVVYCWAKYKRPAVKPKCKGRVSCNSSVAL</sequence>
<dbReference type="PANTHER" id="PTHR11716">
    <property type="entry name" value="PHOSPHOLIPASE A2 FAMILY MEMBER"/>
    <property type="match status" value="1"/>
</dbReference>
<dbReference type="GO" id="GO:0006629">
    <property type="term" value="P:lipid metabolic process"/>
    <property type="evidence" value="ECO:0007669"/>
    <property type="project" value="UniProtKB-KW"/>
</dbReference>
<feature type="binding site" evidence="5">
    <location>
        <position position="76"/>
    </location>
    <ligand>
        <name>Ca(2+)</name>
        <dbReference type="ChEBI" id="CHEBI:29108"/>
    </ligand>
</feature>
<dbReference type="SMART" id="SM00085">
    <property type="entry name" value="PA2c"/>
    <property type="match status" value="1"/>
</dbReference>
<dbReference type="InterPro" id="IPR033113">
    <property type="entry name" value="PLA2_histidine"/>
</dbReference>
<dbReference type="GO" id="GO:0005576">
    <property type="term" value="C:extracellular region"/>
    <property type="evidence" value="ECO:0007669"/>
    <property type="project" value="UniProtKB-SubCell"/>
</dbReference>
<dbReference type="EMBL" id="JBGFUD010005681">
    <property type="protein sequence ID" value="MFH4980526.1"/>
    <property type="molecule type" value="Genomic_DNA"/>
</dbReference>
<feature type="active site" evidence="4">
    <location>
        <position position="126"/>
    </location>
</feature>
<feature type="disulfide bond" evidence="6">
    <location>
        <begin position="71"/>
        <end position="132"/>
    </location>
</feature>
<feature type="disulfide bond" evidence="6">
    <location>
        <begin position="56"/>
        <end position="72"/>
    </location>
</feature>
<keyword evidence="5 8" id="KW-0106">Calcium</keyword>
<keyword evidence="5" id="KW-0479">Metal-binding</keyword>
<evidence type="ECO:0000256" key="3">
    <source>
        <dbReference type="ARBA" id="ARBA00023157"/>
    </source>
</evidence>
<dbReference type="PANTHER" id="PTHR11716:SF107">
    <property type="entry name" value="PHOSPHOLIPASE A2"/>
    <property type="match status" value="1"/>
</dbReference>
<proteinExistence type="inferred from homology"/>
<keyword evidence="2 8" id="KW-0964">Secreted</keyword>
<dbReference type="InterPro" id="IPR033112">
    <property type="entry name" value="PLA2_Asp_AS"/>
</dbReference>
<feature type="disulfide bond" evidence="6">
    <location>
        <begin position="88"/>
        <end position="118"/>
    </location>
</feature>
<organism evidence="10 11">
    <name type="scientific">Gnathostoma spinigerum</name>
    <dbReference type="NCBI Taxonomy" id="75299"/>
    <lineage>
        <taxon>Eukaryota</taxon>
        <taxon>Metazoa</taxon>
        <taxon>Ecdysozoa</taxon>
        <taxon>Nematoda</taxon>
        <taxon>Chromadorea</taxon>
        <taxon>Rhabditida</taxon>
        <taxon>Spirurina</taxon>
        <taxon>Gnathostomatomorpha</taxon>
        <taxon>Gnathostomatoidea</taxon>
        <taxon>Gnathostomatidae</taxon>
        <taxon>Gnathostoma</taxon>
    </lineage>
</organism>
<evidence type="ECO:0000313" key="11">
    <source>
        <dbReference type="Proteomes" id="UP001608902"/>
    </source>
</evidence>
<comment type="caution">
    <text evidence="10">The sequence shown here is derived from an EMBL/GenBank/DDBJ whole genome shotgun (WGS) entry which is preliminary data.</text>
</comment>
<dbReference type="Gene3D" id="1.20.90.10">
    <property type="entry name" value="Phospholipase A2 domain"/>
    <property type="match status" value="1"/>
</dbReference>
<evidence type="ECO:0000256" key="4">
    <source>
        <dbReference type="PIRSR" id="PIRSR601211-1"/>
    </source>
</evidence>
<evidence type="ECO:0000313" key="10">
    <source>
        <dbReference type="EMBL" id="MFH4980526.1"/>
    </source>
</evidence>
<dbReference type="InterPro" id="IPR036444">
    <property type="entry name" value="PLipase_A2_dom_sf"/>
</dbReference>
<feature type="chain" id="PRO_5044526065" description="Phospholipase A2" evidence="8">
    <location>
        <begin position="22"/>
        <end position="157"/>
    </location>
</feature>
<accession>A0ABD6EL74</accession>
<dbReference type="InterPro" id="IPR016090">
    <property type="entry name" value="PLA2-like_dom"/>
</dbReference>
<gene>
    <name evidence="10" type="ORF">AB6A40_007235</name>
</gene>
<dbReference type="Pfam" id="PF00068">
    <property type="entry name" value="Phospholip_A2_1"/>
    <property type="match status" value="1"/>
</dbReference>
<feature type="binding site" evidence="5">
    <location>
        <position position="57"/>
    </location>
    <ligand>
        <name>Ca(2+)</name>
        <dbReference type="ChEBI" id="CHEBI:29108"/>
    </ligand>
</feature>
<dbReference type="InterPro" id="IPR001211">
    <property type="entry name" value="PLA2"/>
</dbReference>
<dbReference type="SUPFAM" id="SSF48619">
    <property type="entry name" value="Phospholipase A2, PLA2"/>
    <property type="match status" value="1"/>
</dbReference>
<dbReference type="EC" id="3.1.1.4" evidence="8"/>
<keyword evidence="8" id="KW-0443">Lipid metabolism</keyword>
<evidence type="ECO:0000256" key="2">
    <source>
        <dbReference type="ARBA" id="ARBA00022525"/>
    </source>
</evidence>
<dbReference type="PROSITE" id="PS00118">
    <property type="entry name" value="PA2_HIS"/>
    <property type="match status" value="1"/>
</dbReference>
<comment type="catalytic activity">
    <reaction evidence="8">
        <text>a 1,2-diacyl-sn-glycero-3-phosphocholine + H2O = a 1-acyl-sn-glycero-3-phosphocholine + a fatty acid + H(+)</text>
        <dbReference type="Rhea" id="RHEA:15801"/>
        <dbReference type="ChEBI" id="CHEBI:15377"/>
        <dbReference type="ChEBI" id="CHEBI:15378"/>
        <dbReference type="ChEBI" id="CHEBI:28868"/>
        <dbReference type="ChEBI" id="CHEBI:57643"/>
        <dbReference type="ChEBI" id="CHEBI:58168"/>
        <dbReference type="EC" id="3.1.1.4"/>
    </reaction>
</comment>
<dbReference type="PROSITE" id="PS00119">
    <property type="entry name" value="PA2_ASP"/>
    <property type="match status" value="1"/>
</dbReference>
<keyword evidence="11" id="KW-1185">Reference proteome</keyword>
<feature type="disulfide bond" evidence="6">
    <location>
        <begin position="78"/>
        <end position="125"/>
    </location>
</feature>
<dbReference type="GO" id="GO:0004623">
    <property type="term" value="F:phospholipase A2 activity"/>
    <property type="evidence" value="ECO:0007669"/>
    <property type="project" value="UniProtKB-EC"/>
</dbReference>
<evidence type="ECO:0000259" key="9">
    <source>
        <dbReference type="SMART" id="SM00085"/>
    </source>
</evidence>
<feature type="binding site" evidence="5">
    <location>
        <position position="59"/>
    </location>
    <ligand>
        <name>Ca(2+)</name>
        <dbReference type="ChEBI" id="CHEBI:29108"/>
    </ligand>
</feature>
<evidence type="ECO:0000256" key="5">
    <source>
        <dbReference type="PIRSR" id="PIRSR601211-2"/>
    </source>
</evidence>
<dbReference type="CDD" id="cd00125">
    <property type="entry name" value="PLA2c"/>
    <property type="match status" value="1"/>
</dbReference>
<evidence type="ECO:0000256" key="8">
    <source>
        <dbReference type="RuleBase" id="RU361236"/>
    </source>
</evidence>
<keyword evidence="8" id="KW-0732">Signal</keyword>
<evidence type="ECO:0000256" key="7">
    <source>
        <dbReference type="RuleBase" id="RU003654"/>
    </source>
</evidence>
<keyword evidence="8" id="KW-0378">Hydrolase</keyword>
<feature type="disulfide bond" evidence="6">
    <location>
        <begin position="110"/>
        <end position="123"/>
    </location>
</feature>